<proteinExistence type="predicted"/>
<feature type="transmembrane region" description="Helical" evidence="1">
    <location>
        <begin position="248"/>
        <end position="266"/>
    </location>
</feature>
<evidence type="ECO:0000259" key="2">
    <source>
        <dbReference type="Pfam" id="PF02517"/>
    </source>
</evidence>
<name>A0A4Q2K1J0_9ACTN</name>
<gene>
    <name evidence="3" type="ORF">ET524_04660</name>
</gene>
<protein>
    <submittedName>
        <fullName evidence="3">CPBP family intramembrane metalloprotease</fullName>
    </submittedName>
</protein>
<keyword evidence="3" id="KW-0482">Metalloprotease</keyword>
<keyword evidence="3" id="KW-0645">Protease</keyword>
<keyword evidence="1" id="KW-0472">Membrane</keyword>
<accession>A0A4Q2K1J0</accession>
<reference evidence="3 4" key="1">
    <citation type="submission" date="2019-01" db="EMBL/GenBank/DDBJ databases">
        <title>Senegalimassilia sp. nov. KGMB04484 isolated human feces.</title>
        <authorList>
            <person name="Han K.-I."/>
            <person name="Kim J.-S."/>
            <person name="Lee K.C."/>
            <person name="Suh M.K."/>
            <person name="Eom M.K."/>
            <person name="Lee J.H."/>
            <person name="Park S.-H."/>
            <person name="Kang S.W."/>
            <person name="Park J.-E."/>
            <person name="Oh B.S."/>
            <person name="Yu S.Y."/>
            <person name="Choi S.-H."/>
            <person name="Lee D.H."/>
            <person name="Yoon H."/>
            <person name="Kim B.-Y."/>
            <person name="Lee J.H."/>
            <person name="Lee J.-S."/>
        </authorList>
    </citation>
    <scope>NUCLEOTIDE SEQUENCE [LARGE SCALE GENOMIC DNA]</scope>
    <source>
        <strain evidence="3 4">KGMB04484</strain>
    </source>
</reference>
<dbReference type="GO" id="GO:0006508">
    <property type="term" value="P:proteolysis"/>
    <property type="evidence" value="ECO:0007669"/>
    <property type="project" value="UniProtKB-KW"/>
</dbReference>
<dbReference type="EMBL" id="SDPW01000001">
    <property type="protein sequence ID" value="RXZ53851.1"/>
    <property type="molecule type" value="Genomic_DNA"/>
</dbReference>
<keyword evidence="1" id="KW-1133">Transmembrane helix</keyword>
<keyword evidence="4" id="KW-1185">Reference proteome</keyword>
<feature type="transmembrane region" description="Helical" evidence="1">
    <location>
        <begin position="67"/>
        <end position="92"/>
    </location>
</feature>
<sequence length="274" mass="28114">MNSGKTLTAFVVVLVVSFAVMSVLPDDGLSRACLQEALLAAVAIGAVAFACPRAIRRIRCTNSVQHGMAVGVAVVFAGVLGGVITLAAWGFADFAFAGSLVGEAFPSVGIFAQRLVLLLVVCALTGAFEEAFMRVLAIEAFESLLGAGGEGADWAVKRAVLLSAVLFALLHVGAPDAAASATVILQMLVKFGQAFLFGLVMGVLYARSRSLWPCAVAHAGFDALYLGPGVVLTGVLPTTYASGLPIDTALLCATTALLAIVAVATWKSWAKGLV</sequence>
<dbReference type="RefSeq" id="WP_129423648.1">
    <property type="nucleotide sequence ID" value="NZ_SDPW01000001.1"/>
</dbReference>
<dbReference type="GO" id="GO:0008237">
    <property type="term" value="F:metallopeptidase activity"/>
    <property type="evidence" value="ECO:0007669"/>
    <property type="project" value="UniProtKB-KW"/>
</dbReference>
<dbReference type="Proteomes" id="UP000293345">
    <property type="component" value="Unassembled WGS sequence"/>
</dbReference>
<feature type="transmembrane region" description="Helical" evidence="1">
    <location>
        <begin position="184"/>
        <end position="204"/>
    </location>
</feature>
<dbReference type="Pfam" id="PF02517">
    <property type="entry name" value="Rce1-like"/>
    <property type="match status" value="1"/>
</dbReference>
<dbReference type="GO" id="GO:0080120">
    <property type="term" value="P:CAAX-box protein maturation"/>
    <property type="evidence" value="ECO:0007669"/>
    <property type="project" value="UniProtKB-ARBA"/>
</dbReference>
<feature type="transmembrane region" description="Helical" evidence="1">
    <location>
        <begin position="211"/>
        <end position="236"/>
    </location>
</feature>
<evidence type="ECO:0000313" key="4">
    <source>
        <dbReference type="Proteomes" id="UP000293345"/>
    </source>
</evidence>
<organism evidence="3 4">
    <name type="scientific">Senegalimassilia faecalis</name>
    <dbReference type="NCBI Taxonomy" id="2509433"/>
    <lineage>
        <taxon>Bacteria</taxon>
        <taxon>Bacillati</taxon>
        <taxon>Actinomycetota</taxon>
        <taxon>Coriobacteriia</taxon>
        <taxon>Coriobacteriales</taxon>
        <taxon>Coriobacteriaceae</taxon>
        <taxon>Senegalimassilia</taxon>
    </lineage>
</organism>
<dbReference type="InterPro" id="IPR003675">
    <property type="entry name" value="Rce1/LyrA-like_dom"/>
</dbReference>
<keyword evidence="3" id="KW-0378">Hydrolase</keyword>
<feature type="transmembrane region" description="Helical" evidence="1">
    <location>
        <begin position="159"/>
        <end position="178"/>
    </location>
</feature>
<evidence type="ECO:0000313" key="3">
    <source>
        <dbReference type="EMBL" id="RXZ53851.1"/>
    </source>
</evidence>
<dbReference type="AlphaFoldDB" id="A0A4Q2K1J0"/>
<dbReference type="OrthoDB" id="3177917at2"/>
<feature type="transmembrane region" description="Helical" evidence="1">
    <location>
        <begin position="7"/>
        <end position="25"/>
    </location>
</feature>
<evidence type="ECO:0000256" key="1">
    <source>
        <dbReference type="SAM" id="Phobius"/>
    </source>
</evidence>
<keyword evidence="1" id="KW-0812">Transmembrane</keyword>
<comment type="caution">
    <text evidence="3">The sequence shown here is derived from an EMBL/GenBank/DDBJ whole genome shotgun (WGS) entry which is preliminary data.</text>
</comment>
<feature type="transmembrane region" description="Helical" evidence="1">
    <location>
        <begin position="37"/>
        <end position="55"/>
    </location>
</feature>
<dbReference type="GO" id="GO:0004175">
    <property type="term" value="F:endopeptidase activity"/>
    <property type="evidence" value="ECO:0007669"/>
    <property type="project" value="UniProtKB-ARBA"/>
</dbReference>
<feature type="domain" description="CAAX prenyl protease 2/Lysostaphin resistance protein A-like" evidence="2">
    <location>
        <begin position="114"/>
        <end position="223"/>
    </location>
</feature>
<feature type="transmembrane region" description="Helical" evidence="1">
    <location>
        <begin position="104"/>
        <end position="128"/>
    </location>
</feature>